<keyword evidence="2" id="KW-0238">DNA-binding</keyword>
<dbReference type="PROSITE" id="PS00622">
    <property type="entry name" value="HTH_LUXR_1"/>
    <property type="match status" value="1"/>
</dbReference>
<dbReference type="CDD" id="cd17535">
    <property type="entry name" value="REC_NarL-like"/>
    <property type="match status" value="1"/>
</dbReference>
<evidence type="ECO:0000256" key="3">
    <source>
        <dbReference type="PROSITE-ProRule" id="PRU00169"/>
    </source>
</evidence>
<dbReference type="InterPro" id="IPR058245">
    <property type="entry name" value="NreC/VraR/RcsB-like_REC"/>
</dbReference>
<evidence type="ECO:0000259" key="6">
    <source>
        <dbReference type="PROSITE" id="PS50110"/>
    </source>
</evidence>
<dbReference type="InterPro" id="IPR000792">
    <property type="entry name" value="Tscrpt_reg_LuxR_C"/>
</dbReference>
<protein>
    <submittedName>
        <fullName evidence="7">Response regulator transcription factor</fullName>
    </submittedName>
</protein>
<feature type="domain" description="Response regulatory" evidence="6">
    <location>
        <begin position="5"/>
        <end position="121"/>
    </location>
</feature>
<dbReference type="SUPFAM" id="SSF46894">
    <property type="entry name" value="C-terminal effector domain of the bipartite response regulators"/>
    <property type="match status" value="1"/>
</dbReference>
<feature type="region of interest" description="Disordered" evidence="4">
    <location>
        <begin position="145"/>
        <end position="169"/>
    </location>
</feature>
<dbReference type="InterPro" id="IPR011006">
    <property type="entry name" value="CheY-like_superfamily"/>
</dbReference>
<dbReference type="Proteomes" id="UP000664277">
    <property type="component" value="Unassembled WGS sequence"/>
</dbReference>
<dbReference type="Pfam" id="PF00196">
    <property type="entry name" value="GerE"/>
    <property type="match status" value="1"/>
</dbReference>
<dbReference type="GO" id="GO:0000160">
    <property type="term" value="P:phosphorelay signal transduction system"/>
    <property type="evidence" value="ECO:0007669"/>
    <property type="project" value="InterPro"/>
</dbReference>
<sequence length="231" mass="24871">MTSKNVLIVEDNDLMRQGLVSVIERQGEFKVVGEAQDGEEAVQMALELKPDLIVMDIGLPYKSGIDATREIKIALPAVNIVMLTSHDNDDEIFAALSAGAQGYCLKDSASERIKIALSSVSQGAAWIDPKIASKVLAVFEMQRKPQEETDKAPGASSGSGSGTSSSLSDSLSQREKEVLKLMVEGFSNKEISEKLIISISTVRTHVEHILEKLSVTGRTQAAVKAMKEGLL</sequence>
<evidence type="ECO:0000313" key="8">
    <source>
        <dbReference type="Proteomes" id="UP000664277"/>
    </source>
</evidence>
<dbReference type="PANTHER" id="PTHR43214">
    <property type="entry name" value="TWO-COMPONENT RESPONSE REGULATOR"/>
    <property type="match status" value="1"/>
</dbReference>
<evidence type="ECO:0000259" key="5">
    <source>
        <dbReference type="PROSITE" id="PS50043"/>
    </source>
</evidence>
<dbReference type="PROSITE" id="PS50110">
    <property type="entry name" value="RESPONSE_REGULATORY"/>
    <property type="match status" value="1"/>
</dbReference>
<organism evidence="7 8">
    <name type="scientific">Candidatus Obscuribacter phosphatis</name>
    <dbReference type="NCBI Taxonomy" id="1906157"/>
    <lineage>
        <taxon>Bacteria</taxon>
        <taxon>Bacillati</taxon>
        <taxon>Candidatus Melainabacteria</taxon>
        <taxon>Candidatus Obscuribacterales</taxon>
        <taxon>Candidatus Obscuribacteraceae</taxon>
        <taxon>Candidatus Obscuribacter</taxon>
    </lineage>
</organism>
<gene>
    <name evidence="7" type="ORF">J0M35_04925</name>
</gene>
<dbReference type="SMART" id="SM00448">
    <property type="entry name" value="REC"/>
    <property type="match status" value="1"/>
</dbReference>
<dbReference type="Pfam" id="PF00072">
    <property type="entry name" value="Response_reg"/>
    <property type="match status" value="1"/>
</dbReference>
<dbReference type="GO" id="GO:0006355">
    <property type="term" value="P:regulation of DNA-templated transcription"/>
    <property type="evidence" value="ECO:0007669"/>
    <property type="project" value="InterPro"/>
</dbReference>
<dbReference type="InterPro" id="IPR016032">
    <property type="entry name" value="Sig_transdc_resp-reg_C-effctor"/>
</dbReference>
<dbReference type="EMBL" id="JAFLCK010000004">
    <property type="protein sequence ID" value="MBN8659682.1"/>
    <property type="molecule type" value="Genomic_DNA"/>
</dbReference>
<keyword evidence="1 3" id="KW-0597">Phosphoprotein</keyword>
<evidence type="ECO:0000256" key="4">
    <source>
        <dbReference type="SAM" id="MobiDB-lite"/>
    </source>
</evidence>
<dbReference type="InterPro" id="IPR039420">
    <property type="entry name" value="WalR-like"/>
</dbReference>
<evidence type="ECO:0000313" key="7">
    <source>
        <dbReference type="EMBL" id="MBN8659682.1"/>
    </source>
</evidence>
<dbReference type="PRINTS" id="PR00038">
    <property type="entry name" value="HTHLUXR"/>
</dbReference>
<evidence type="ECO:0000256" key="1">
    <source>
        <dbReference type="ARBA" id="ARBA00022553"/>
    </source>
</evidence>
<feature type="modified residue" description="4-aspartylphosphate" evidence="3">
    <location>
        <position position="56"/>
    </location>
</feature>
<name>A0A8J7PEB6_9BACT</name>
<dbReference type="InterPro" id="IPR001789">
    <property type="entry name" value="Sig_transdc_resp-reg_receiver"/>
</dbReference>
<dbReference type="Gene3D" id="3.40.50.2300">
    <property type="match status" value="1"/>
</dbReference>
<evidence type="ECO:0000256" key="2">
    <source>
        <dbReference type="ARBA" id="ARBA00023125"/>
    </source>
</evidence>
<dbReference type="PANTHER" id="PTHR43214:SF43">
    <property type="entry name" value="TWO-COMPONENT RESPONSE REGULATOR"/>
    <property type="match status" value="1"/>
</dbReference>
<dbReference type="CDD" id="cd06170">
    <property type="entry name" value="LuxR_C_like"/>
    <property type="match status" value="1"/>
</dbReference>
<dbReference type="AlphaFoldDB" id="A0A8J7PEB6"/>
<dbReference type="PROSITE" id="PS50043">
    <property type="entry name" value="HTH_LUXR_2"/>
    <property type="match status" value="1"/>
</dbReference>
<proteinExistence type="predicted"/>
<dbReference type="SUPFAM" id="SSF52172">
    <property type="entry name" value="CheY-like"/>
    <property type="match status" value="1"/>
</dbReference>
<reference evidence="7" key="1">
    <citation type="submission" date="2021-02" db="EMBL/GenBank/DDBJ databases">
        <title>Genome-Resolved Metagenomics of a Microbial Community Performing Photosynthetic Biological Nutrient Removal.</title>
        <authorList>
            <person name="Mcdaniel E.A."/>
        </authorList>
    </citation>
    <scope>NUCLEOTIDE SEQUENCE</scope>
    <source>
        <strain evidence="7">UWPOB_OBS1</strain>
    </source>
</reference>
<dbReference type="SMART" id="SM00421">
    <property type="entry name" value="HTH_LUXR"/>
    <property type="match status" value="1"/>
</dbReference>
<comment type="caution">
    <text evidence="7">The sequence shown here is derived from an EMBL/GenBank/DDBJ whole genome shotgun (WGS) entry which is preliminary data.</text>
</comment>
<dbReference type="GO" id="GO:0003677">
    <property type="term" value="F:DNA binding"/>
    <property type="evidence" value="ECO:0007669"/>
    <property type="project" value="UniProtKB-KW"/>
</dbReference>
<feature type="domain" description="HTH luxR-type" evidence="5">
    <location>
        <begin position="164"/>
        <end position="229"/>
    </location>
</feature>
<accession>A0A8J7PEB6</accession>
<feature type="compositionally biased region" description="Low complexity" evidence="4">
    <location>
        <begin position="156"/>
        <end position="169"/>
    </location>
</feature>